<gene>
    <name evidence="10" type="ORF">ACFQE5_04960</name>
</gene>
<evidence type="ECO:0000256" key="2">
    <source>
        <dbReference type="ARBA" id="ARBA00022670"/>
    </source>
</evidence>
<dbReference type="PROSITE" id="PS51257">
    <property type="entry name" value="PROKAR_LIPOPROTEIN"/>
    <property type="match status" value="1"/>
</dbReference>
<dbReference type="PANTHER" id="PTHR33794:SF1">
    <property type="entry name" value="BACILLOLYSIN"/>
    <property type="match status" value="1"/>
</dbReference>
<evidence type="ECO:0000313" key="11">
    <source>
        <dbReference type="Proteomes" id="UP001596302"/>
    </source>
</evidence>
<dbReference type="EMBL" id="JBHSQW010000010">
    <property type="protein sequence ID" value="MFC5993565.1"/>
    <property type="molecule type" value="Genomic_DNA"/>
</dbReference>
<comment type="caution">
    <text evidence="10">The sequence shown here is derived from an EMBL/GenBank/DDBJ whole genome shotgun (WGS) entry which is preliminary data.</text>
</comment>
<dbReference type="PANTHER" id="PTHR33794">
    <property type="entry name" value="BACILLOLYSIN"/>
    <property type="match status" value="1"/>
</dbReference>
<dbReference type="InterPro" id="IPR027268">
    <property type="entry name" value="Peptidase_M4/M1_CTD_sf"/>
</dbReference>
<dbReference type="InterPro" id="IPR001570">
    <property type="entry name" value="Peptidase_M4_C_domain"/>
</dbReference>
<dbReference type="Proteomes" id="UP001596302">
    <property type="component" value="Unassembled WGS sequence"/>
</dbReference>
<evidence type="ECO:0000256" key="6">
    <source>
        <dbReference type="ARBA" id="ARBA00023049"/>
    </source>
</evidence>
<protein>
    <submittedName>
        <fullName evidence="10">M4 family metallopeptidase</fullName>
    </submittedName>
</protein>
<keyword evidence="4" id="KW-0378">Hydrolase</keyword>
<organism evidence="10 11">
    <name type="scientific">Pseudonocardia hispaniensis</name>
    <dbReference type="NCBI Taxonomy" id="904933"/>
    <lineage>
        <taxon>Bacteria</taxon>
        <taxon>Bacillati</taxon>
        <taxon>Actinomycetota</taxon>
        <taxon>Actinomycetes</taxon>
        <taxon>Pseudonocardiales</taxon>
        <taxon>Pseudonocardiaceae</taxon>
        <taxon>Pseudonocardia</taxon>
    </lineage>
</organism>
<feature type="domain" description="Peptidase M4" evidence="8">
    <location>
        <begin position="302"/>
        <end position="380"/>
    </location>
</feature>
<dbReference type="SUPFAM" id="SSF55486">
    <property type="entry name" value="Metalloproteases ('zincins'), catalytic domain"/>
    <property type="match status" value="1"/>
</dbReference>
<keyword evidence="6" id="KW-0482">Metalloprotease</keyword>
<sequence length="796" mass="82395">MPDGGARPLRTVPRVGASILLVSVVVAVFAACTTSTVTPPPPGFDRYADLPAPIRAIAQRLEATGGSPLTIALDRGVVSHVAGRLPVPATALAADPPDQAKALLSDVRDLFPGTDPDLDLRPVDTRAGPGGLTTVVLQRLAGTVPVLGSEVRVTLDGAGTALAVTAALPPSAPPPPVPLLPPAQAQQAAVAAVAADPEAPAGASAPVPGEPTQVVFDAGLFEEDAPPEPPRPAWQVPVTTSEPPRAQQVIVDADTGEVLASLDDLTDLADRIVRDAGQSGDLTAIERFRTVFTGGRAVPGQHPDAEATAVHDHLGTIMTFFADRFGRDGITGRGDPVVAVVHFSTTARGAHYSRTQQRVILQDGYVTLDIVAHEYTHGVVAETADLAATGSPAALNESIADVFAELVENDGQWVIAEDLAPPAVKRGPIRSLRDPSAFGHPTQASEYIRDDDPTARAAGPQAESYRAHRNNGIMNYAAYLLATGGTHVRSGIVVPGGIGPRKLGELWYQTLLSSSRSTKLRAWAANAVATCRFLATGTIPSREGMQHRDCGLANAAFHAVGLSAPDTDLDGWVDGNDNCPTAFNPDQAPCDAAATTTTAPLTTETTTETTTEPTATETTTEPTTTEPATPTTTEPATPGVQISTGRHNFAQQDVDCTFSPAPRLVGDPGSFTLVWQPDGTITGTLRASGSGSGPVACSGGTAVRTWRVEFTGGFSGRVVGGRLADTIGTISGHSDIVLSNCADTAGRQFECPTHGPAGFTHEIHLQGSYDVTTGGGSGTYSFPAADLPTSGEWYVE</sequence>
<keyword evidence="2" id="KW-0645">Protease</keyword>
<evidence type="ECO:0000256" key="5">
    <source>
        <dbReference type="ARBA" id="ARBA00022833"/>
    </source>
</evidence>
<proteinExistence type="inferred from homology"/>
<dbReference type="Gene3D" id="1.10.390.10">
    <property type="entry name" value="Neutral Protease Domain 2"/>
    <property type="match status" value="1"/>
</dbReference>
<reference evidence="11" key="1">
    <citation type="journal article" date="2019" name="Int. J. Syst. Evol. Microbiol.">
        <title>The Global Catalogue of Microorganisms (GCM) 10K type strain sequencing project: providing services to taxonomists for standard genome sequencing and annotation.</title>
        <authorList>
            <consortium name="The Broad Institute Genomics Platform"/>
            <consortium name="The Broad Institute Genome Sequencing Center for Infectious Disease"/>
            <person name="Wu L."/>
            <person name="Ma J."/>
        </authorList>
    </citation>
    <scope>NUCLEOTIDE SEQUENCE [LARGE SCALE GENOMIC DNA]</scope>
    <source>
        <strain evidence="11">CCM 8391</strain>
    </source>
</reference>
<dbReference type="Gene3D" id="3.10.170.10">
    <property type="match status" value="1"/>
</dbReference>
<dbReference type="InterPro" id="IPR013856">
    <property type="entry name" value="Peptidase_M4_domain"/>
</dbReference>
<evidence type="ECO:0000256" key="7">
    <source>
        <dbReference type="SAM" id="MobiDB-lite"/>
    </source>
</evidence>
<evidence type="ECO:0000256" key="3">
    <source>
        <dbReference type="ARBA" id="ARBA00022723"/>
    </source>
</evidence>
<feature type="domain" description="Peptidase M4 C-terminal" evidence="9">
    <location>
        <begin position="384"/>
        <end position="527"/>
    </location>
</feature>
<keyword evidence="3" id="KW-0479">Metal-binding</keyword>
<comment type="similarity">
    <text evidence="1">Belongs to the peptidase M4 family.</text>
</comment>
<accession>A0ABW1IZD1</accession>
<feature type="region of interest" description="Disordered" evidence="7">
    <location>
        <begin position="597"/>
        <end position="643"/>
    </location>
</feature>
<dbReference type="RefSeq" id="WP_379583286.1">
    <property type="nucleotide sequence ID" value="NZ_JBHSQW010000010.1"/>
</dbReference>
<evidence type="ECO:0000313" key="10">
    <source>
        <dbReference type="EMBL" id="MFC5993565.1"/>
    </source>
</evidence>
<dbReference type="Pfam" id="PF02868">
    <property type="entry name" value="Peptidase_M4_C"/>
    <property type="match status" value="1"/>
</dbReference>
<keyword evidence="11" id="KW-1185">Reference proteome</keyword>
<evidence type="ECO:0000256" key="4">
    <source>
        <dbReference type="ARBA" id="ARBA00022801"/>
    </source>
</evidence>
<dbReference type="Pfam" id="PF01447">
    <property type="entry name" value="Peptidase_M4"/>
    <property type="match status" value="1"/>
</dbReference>
<dbReference type="PRINTS" id="PR00730">
    <property type="entry name" value="THERMOLYSIN"/>
</dbReference>
<keyword evidence="5" id="KW-0862">Zinc</keyword>
<evidence type="ECO:0000259" key="8">
    <source>
        <dbReference type="Pfam" id="PF01447"/>
    </source>
</evidence>
<dbReference type="InterPro" id="IPR050728">
    <property type="entry name" value="Zinc_Metalloprotease_M4"/>
</dbReference>
<dbReference type="InterPro" id="IPR023612">
    <property type="entry name" value="Peptidase_M4"/>
</dbReference>
<feature type="compositionally biased region" description="Low complexity" evidence="7">
    <location>
        <begin position="597"/>
        <end position="638"/>
    </location>
</feature>
<evidence type="ECO:0000256" key="1">
    <source>
        <dbReference type="ARBA" id="ARBA00009388"/>
    </source>
</evidence>
<evidence type="ECO:0000259" key="9">
    <source>
        <dbReference type="Pfam" id="PF02868"/>
    </source>
</evidence>
<name>A0ABW1IZD1_9PSEU</name>